<keyword evidence="4 7" id="KW-0645">Protease</keyword>
<evidence type="ECO:0000313" key="11">
    <source>
        <dbReference type="Proteomes" id="UP000567179"/>
    </source>
</evidence>
<dbReference type="GO" id="GO:0005829">
    <property type="term" value="C:cytosol"/>
    <property type="evidence" value="ECO:0007669"/>
    <property type="project" value="TreeGrafter"/>
</dbReference>
<protein>
    <recommendedName>
        <fullName evidence="7">Prolyl endopeptidase</fullName>
        <ecNumber evidence="7">3.4.21.-</ecNumber>
    </recommendedName>
</protein>
<comment type="subunit">
    <text evidence="3">Monomer.</text>
</comment>
<reference evidence="10 11" key="1">
    <citation type="journal article" date="2020" name="ISME J.">
        <title>Uncovering the hidden diversity of litter-decomposition mechanisms in mushroom-forming fungi.</title>
        <authorList>
            <person name="Floudas D."/>
            <person name="Bentzer J."/>
            <person name="Ahren D."/>
            <person name="Johansson T."/>
            <person name="Persson P."/>
            <person name="Tunlid A."/>
        </authorList>
    </citation>
    <scope>NUCLEOTIDE SEQUENCE [LARGE SCALE GENOMIC DNA]</scope>
    <source>
        <strain evidence="10 11">CBS 101986</strain>
    </source>
</reference>
<dbReference type="EC" id="3.4.21.-" evidence="7"/>
<feature type="domain" description="Peptidase S9 prolyl oligopeptidase catalytic" evidence="8">
    <location>
        <begin position="529"/>
        <end position="744"/>
    </location>
</feature>
<organism evidence="10 11">
    <name type="scientific">Psilocybe cf. subviscida</name>
    <dbReference type="NCBI Taxonomy" id="2480587"/>
    <lineage>
        <taxon>Eukaryota</taxon>
        <taxon>Fungi</taxon>
        <taxon>Dikarya</taxon>
        <taxon>Basidiomycota</taxon>
        <taxon>Agaricomycotina</taxon>
        <taxon>Agaricomycetes</taxon>
        <taxon>Agaricomycetidae</taxon>
        <taxon>Agaricales</taxon>
        <taxon>Agaricineae</taxon>
        <taxon>Strophariaceae</taxon>
        <taxon>Psilocybe</taxon>
    </lineage>
</organism>
<evidence type="ECO:0000256" key="5">
    <source>
        <dbReference type="ARBA" id="ARBA00022801"/>
    </source>
</evidence>
<evidence type="ECO:0000256" key="4">
    <source>
        <dbReference type="ARBA" id="ARBA00022670"/>
    </source>
</evidence>
<name>A0A8H5BGK2_9AGAR</name>
<dbReference type="GO" id="GO:0006508">
    <property type="term" value="P:proteolysis"/>
    <property type="evidence" value="ECO:0007669"/>
    <property type="project" value="UniProtKB-KW"/>
</dbReference>
<feature type="domain" description="Peptidase S9A N-terminal" evidence="9">
    <location>
        <begin position="29"/>
        <end position="462"/>
    </location>
</feature>
<dbReference type="PANTHER" id="PTHR42881:SF2">
    <property type="entry name" value="PROLYL ENDOPEPTIDASE"/>
    <property type="match status" value="1"/>
</dbReference>
<keyword evidence="11" id="KW-1185">Reference proteome</keyword>
<dbReference type="PRINTS" id="PR00862">
    <property type="entry name" value="PROLIGOPTASE"/>
</dbReference>
<dbReference type="SUPFAM" id="SSF50993">
    <property type="entry name" value="Peptidase/esterase 'gauge' domain"/>
    <property type="match status" value="1"/>
</dbReference>
<dbReference type="PROSITE" id="PS00708">
    <property type="entry name" value="PRO_ENDOPEP_SER"/>
    <property type="match status" value="1"/>
</dbReference>
<keyword evidence="6 7" id="KW-0720">Serine protease</keyword>
<evidence type="ECO:0000313" key="10">
    <source>
        <dbReference type="EMBL" id="KAF5321772.1"/>
    </source>
</evidence>
<evidence type="ECO:0000256" key="6">
    <source>
        <dbReference type="ARBA" id="ARBA00022825"/>
    </source>
</evidence>
<dbReference type="OrthoDB" id="248387at2759"/>
<dbReference type="InterPro" id="IPR002470">
    <property type="entry name" value="Peptidase_S9A"/>
</dbReference>
<dbReference type="GO" id="GO:0004252">
    <property type="term" value="F:serine-type endopeptidase activity"/>
    <property type="evidence" value="ECO:0007669"/>
    <property type="project" value="UniProtKB-UniRule"/>
</dbReference>
<dbReference type="SUPFAM" id="SSF53474">
    <property type="entry name" value="alpha/beta-Hydrolases"/>
    <property type="match status" value="1"/>
</dbReference>
<comment type="catalytic activity">
    <reaction evidence="1">
        <text>Hydrolysis of Pro-|-Xaa &gt;&gt; Ala-|-Xaa in oligopeptides.</text>
        <dbReference type="EC" id="3.4.21.26"/>
    </reaction>
</comment>
<evidence type="ECO:0000256" key="1">
    <source>
        <dbReference type="ARBA" id="ARBA00001070"/>
    </source>
</evidence>
<dbReference type="EMBL" id="JAACJJ010000028">
    <property type="protein sequence ID" value="KAF5321772.1"/>
    <property type="molecule type" value="Genomic_DNA"/>
</dbReference>
<dbReference type="Gene3D" id="2.130.10.120">
    <property type="entry name" value="Prolyl oligopeptidase, N-terminal domain"/>
    <property type="match status" value="1"/>
</dbReference>
<dbReference type="Pfam" id="PF00326">
    <property type="entry name" value="Peptidase_S9"/>
    <property type="match status" value="1"/>
</dbReference>
<dbReference type="Pfam" id="PF02897">
    <property type="entry name" value="Peptidase_S9_N"/>
    <property type="match status" value="1"/>
</dbReference>
<dbReference type="Proteomes" id="UP000567179">
    <property type="component" value="Unassembled WGS sequence"/>
</dbReference>
<dbReference type="InterPro" id="IPR023302">
    <property type="entry name" value="Pept_S9A_N"/>
</dbReference>
<dbReference type="InterPro" id="IPR001375">
    <property type="entry name" value="Peptidase_S9_cat"/>
</dbReference>
<dbReference type="PANTHER" id="PTHR42881">
    <property type="entry name" value="PROLYL ENDOPEPTIDASE"/>
    <property type="match status" value="1"/>
</dbReference>
<evidence type="ECO:0000256" key="2">
    <source>
        <dbReference type="ARBA" id="ARBA00005228"/>
    </source>
</evidence>
<dbReference type="InterPro" id="IPR029058">
    <property type="entry name" value="AB_hydrolase_fold"/>
</dbReference>
<dbReference type="AlphaFoldDB" id="A0A8H5BGK2"/>
<evidence type="ECO:0000259" key="9">
    <source>
        <dbReference type="Pfam" id="PF02897"/>
    </source>
</evidence>
<comment type="similarity">
    <text evidence="2 7">Belongs to the peptidase S9A family.</text>
</comment>
<dbReference type="InterPro" id="IPR051167">
    <property type="entry name" value="Prolyl_oligopep/macrocyclase"/>
</dbReference>
<dbReference type="FunFam" id="3.40.50.1820:FF:000005">
    <property type="entry name" value="Prolyl endopeptidase"/>
    <property type="match status" value="1"/>
</dbReference>
<keyword evidence="5 7" id="KW-0378">Hydrolase</keyword>
<evidence type="ECO:0000256" key="7">
    <source>
        <dbReference type="RuleBase" id="RU368024"/>
    </source>
</evidence>
<dbReference type="Gene3D" id="3.40.50.1820">
    <property type="entry name" value="alpha/beta hydrolase"/>
    <property type="match status" value="1"/>
</dbReference>
<gene>
    <name evidence="10" type="ORF">D9619_001184</name>
</gene>
<evidence type="ECO:0000256" key="3">
    <source>
        <dbReference type="ARBA" id="ARBA00011245"/>
    </source>
</evidence>
<comment type="caution">
    <text evidence="10">The sequence shown here is derived from an EMBL/GenBank/DDBJ whole genome shotgun (WGS) entry which is preliminary data.</text>
</comment>
<dbReference type="GO" id="GO:0070012">
    <property type="term" value="F:oligopeptidase activity"/>
    <property type="evidence" value="ECO:0007669"/>
    <property type="project" value="TreeGrafter"/>
</dbReference>
<sequence>MPQIFSPPLCSATLLGYSADARAGPHIYPKARRSKHMDEFQSATRGKVHVHDPYHWMGEDTPEVKERLNEFVDAQNDLVQKYLAENINMAHLEKAMYGSNMYAKHYAPAQYRDGRWYWFYNAGVEPQTAFIRSKDSKLPNPSIPSEIEGEMFFDPMVLSEDGTASLVTFNFSDCGKYFAYGVSLSGGDFLSVFVRRTDCPLTKDVDMSNDCGRFPEEIKHVKFCDIMFSPDSKGIFYQRFPEKTDEDGKDSPDLDAMIYYHSLGTDQSEDILVHSDPENRGSLFYLSVTEDGKYLVLSTVEDCGTENKLWVVEFDPDNIGPNMPWIKLQDDWTTENDFVCNVGTIFYLRTSESAPRNRLISIDIADKNLTRVEVIPERDDAVLSKIESINRHYFIATYKRNVMNELYVLTRTGELVTQVAEGFVGTLTVVSLDYQSWFFVTLEGFTTPNTHLKYDFNAPEDQRITVYRTTEIKGLDTEKFEARQVWYDSQDGTSVPMFIVRHKDIPIDGTAAVLQYGYGGFSVNMDPWFSASLLTFLQNYGVVLAVPNIRGGGELGESWHLAAIRENKVKSFEDYIAATKYLVENGYAAPGKVALTGGSNGGLLIAASINLAPEGTFGCAIPEVGVFDLLNFHRFTVGSSWSSDYGNADEPADFDFIQPISPLHNIDESKIYPPMLILTADQDDRVVPTHSFKLIAELQYRLPDNPHPLLLRVDKSAGHGSGKSTRQRLSENAAKWTFVAQAMGLEWKNRDDQS</sequence>
<dbReference type="InterPro" id="IPR002471">
    <property type="entry name" value="Pept_S9_AS"/>
</dbReference>
<proteinExistence type="inferred from homology"/>
<evidence type="ECO:0000259" key="8">
    <source>
        <dbReference type="Pfam" id="PF00326"/>
    </source>
</evidence>
<accession>A0A8H5BGK2</accession>